<dbReference type="Proteomes" id="UP000306888">
    <property type="component" value="Unassembled WGS sequence"/>
</dbReference>
<proteinExistence type="predicted"/>
<evidence type="ECO:0000313" key="2">
    <source>
        <dbReference type="Proteomes" id="UP000306888"/>
    </source>
</evidence>
<name>A0A4S2DHA5_9CLOT</name>
<dbReference type="InterPro" id="IPR043148">
    <property type="entry name" value="TagF_C"/>
</dbReference>
<reference evidence="1 2" key="1">
    <citation type="submission" date="2019-04" db="EMBL/GenBank/DDBJ databases">
        <title>Microbes associate with the intestines of laboratory mice.</title>
        <authorList>
            <person name="Navarre W."/>
            <person name="Wong E."/>
            <person name="Huang K."/>
            <person name="Tropini C."/>
            <person name="Ng K."/>
            <person name="Yu B."/>
        </authorList>
    </citation>
    <scope>NUCLEOTIDE SEQUENCE [LARGE SCALE GENOMIC DNA]</scope>
    <source>
        <strain evidence="1 2">NM50_B9-20</strain>
    </source>
</reference>
<dbReference type="OrthoDB" id="1881561at2"/>
<dbReference type="RefSeq" id="WP_136007490.1">
    <property type="nucleotide sequence ID" value="NZ_SRYR01000007.1"/>
</dbReference>
<dbReference type="AlphaFoldDB" id="A0A4S2DHA5"/>
<keyword evidence="2" id="KW-1185">Reference proteome</keyword>
<comment type="caution">
    <text evidence="1">The sequence shown here is derived from an EMBL/GenBank/DDBJ whole genome shotgun (WGS) entry which is preliminary data.</text>
</comment>
<dbReference type="EMBL" id="SRYR01000007">
    <property type="protein sequence ID" value="TGY41469.1"/>
    <property type="molecule type" value="Genomic_DNA"/>
</dbReference>
<sequence>MIEFLIDDNNIYILENGEKTPIEKKLIEYNYNYEIDNFISSIEEQKVSNIGIKDIYVYDEIEVYNFARGTICNNIKSILNKFLLIEALVKKYKGNKLKVYTNDLVYKYICKSMFNLICEDIKDNIENSKSESKFNKNKLKKIFRIIRGYRYLIKYKISKNKKENILFMTHASDINTIKIKDEVINYDCQFGELINSFKEEKNIFRMQFLNNDLVLDKSNKIGRDFFPFEDFIILKKTIFKMKFDNKKLKNNLSILKNFNFNFHNYNLYDLLNEMIFIKMEEILNSYIYEIYSAEKLIKFLKIDKIICTDEADRARCLIYSGNKLNKSTFAIQHGIITEASVSYFIPTENYIYIPKKTFVWGEEYRDKLLNGTRVYNFDNVVVSGQPRTDYLFKKINDGEKNNKSDNKVKILFATQYVKDLSKEATELLFSSLCKYNKEYEIVIKLHPNDTFIEMYHDLIKKYNIGNYNITKDMDIYEAIIWADVVISVHSTVNLEAAILNKPSICLLLSKYWDHGNFVKNNISKGAKNTEEVLELLYNINWEIDRDYIKRNFYKIDGLVGDRIKSVINSY</sequence>
<accession>A0A4S2DHA5</accession>
<organism evidence="1 2">
    <name type="scientific">Clostridium sartagoforme</name>
    <dbReference type="NCBI Taxonomy" id="84031"/>
    <lineage>
        <taxon>Bacteria</taxon>
        <taxon>Bacillati</taxon>
        <taxon>Bacillota</taxon>
        <taxon>Clostridia</taxon>
        <taxon>Eubacteriales</taxon>
        <taxon>Clostridiaceae</taxon>
        <taxon>Clostridium</taxon>
    </lineage>
</organism>
<protein>
    <submittedName>
        <fullName evidence="1">Uncharacterized protein</fullName>
    </submittedName>
</protein>
<dbReference type="SUPFAM" id="SSF53756">
    <property type="entry name" value="UDP-Glycosyltransferase/glycogen phosphorylase"/>
    <property type="match status" value="1"/>
</dbReference>
<evidence type="ECO:0000313" key="1">
    <source>
        <dbReference type="EMBL" id="TGY41469.1"/>
    </source>
</evidence>
<gene>
    <name evidence="1" type="ORF">E5347_12115</name>
</gene>
<dbReference type="Gene3D" id="3.40.50.12580">
    <property type="match status" value="1"/>
</dbReference>